<dbReference type="SUPFAM" id="SSF64182">
    <property type="entry name" value="DHH phosphoesterases"/>
    <property type="match status" value="1"/>
</dbReference>
<dbReference type="AlphaFoldDB" id="A0A1F5B3M5"/>
<dbReference type="InterPro" id="IPR051673">
    <property type="entry name" value="SSDNA_exonuclease_RecJ"/>
</dbReference>
<organism evidence="1 2">
    <name type="scientific">Candidatus Azambacteria bacterium RIFCSPHIGHO2_01_FULL_40_24</name>
    <dbReference type="NCBI Taxonomy" id="1797301"/>
    <lineage>
        <taxon>Bacteria</taxon>
        <taxon>Candidatus Azamiibacteriota</taxon>
    </lineage>
</organism>
<evidence type="ECO:0000313" key="1">
    <source>
        <dbReference type="EMBL" id="OGD25171.1"/>
    </source>
</evidence>
<comment type="caution">
    <text evidence="1">The sequence shown here is derived from an EMBL/GenBank/DDBJ whole genome shotgun (WGS) entry which is preliminary data.</text>
</comment>
<protein>
    <submittedName>
        <fullName evidence="1">Uncharacterized protein</fullName>
    </submittedName>
</protein>
<evidence type="ECO:0000313" key="2">
    <source>
        <dbReference type="Proteomes" id="UP000176431"/>
    </source>
</evidence>
<dbReference type="Proteomes" id="UP000176431">
    <property type="component" value="Unassembled WGS sequence"/>
</dbReference>
<dbReference type="Gene3D" id="3.90.1640.30">
    <property type="match status" value="1"/>
</dbReference>
<name>A0A1F5B3M5_9BACT</name>
<dbReference type="PANTHER" id="PTHR30255">
    <property type="entry name" value="SINGLE-STRANDED-DNA-SPECIFIC EXONUCLEASE RECJ"/>
    <property type="match status" value="1"/>
</dbReference>
<reference evidence="1 2" key="1">
    <citation type="journal article" date="2016" name="Nat. Commun.">
        <title>Thousands of microbial genomes shed light on interconnected biogeochemical processes in an aquifer system.</title>
        <authorList>
            <person name="Anantharaman K."/>
            <person name="Brown C.T."/>
            <person name="Hug L.A."/>
            <person name="Sharon I."/>
            <person name="Castelle C.J."/>
            <person name="Probst A.J."/>
            <person name="Thomas B.C."/>
            <person name="Singh A."/>
            <person name="Wilkins M.J."/>
            <person name="Karaoz U."/>
            <person name="Brodie E.L."/>
            <person name="Williams K.H."/>
            <person name="Hubbard S.S."/>
            <person name="Banfield J.F."/>
        </authorList>
    </citation>
    <scope>NUCLEOTIDE SEQUENCE [LARGE SCALE GENOMIC DNA]</scope>
</reference>
<dbReference type="InterPro" id="IPR038763">
    <property type="entry name" value="DHH_sf"/>
</dbReference>
<gene>
    <name evidence="1" type="ORF">A2819_00190</name>
</gene>
<dbReference type="EMBL" id="MEYK01000020">
    <property type="protein sequence ID" value="OGD25171.1"/>
    <property type="molecule type" value="Genomic_DNA"/>
</dbReference>
<dbReference type="PANTHER" id="PTHR30255:SF2">
    <property type="entry name" value="SINGLE-STRANDED-DNA-SPECIFIC EXONUCLEASE RECJ"/>
    <property type="match status" value="1"/>
</dbReference>
<accession>A0A1F5B3M5</accession>
<sequence length="502" mass="56469">MFISLKKEDIGKSLTTIVRVENIHQTTGPTIFLLNDGTGKLVAKAFLKPGARAFPAIEKGDIAEITLRLQEYDNRIEGSIDAIEKRDPELFDKAVETNRAKQLQIESIPFLVKSEHLEKLRERFEKAAMLIKKSIIENRPIFVRHNADCDGYSGAVALERCILPIIRDQQRDSFQEWRFFRRLPTRAPFYSLGDVMSDIVGMTNDMLRSNTLPPLIIVVDNGSGKEDLVALKSLKIYGCPIVIVDHHFISTDVISPIVDVHINPYLVGHNSSITAGMLATELGRFINKKAAVSVLPALSGIGDKSQGDEMQHYLQIAEQEGYIHDDLKKIALCIDFAAYYLRSMEGRVLVDDLLGANKERQKQLVALWHDEAQRRMHEQLQVIQRYTTIEESEKAVIATVHLENIVSGDFPSYGKVTGMTNEWLKSLHSKPVFVLGIAKDMLIIRTTHLQFNLNGMITAIPSRHWAVSGGGHERAGTLHYAPAAQNEVLSFVRQWIEKVLSQ</sequence>
<proteinExistence type="predicted"/>